<dbReference type="EMBL" id="LUKN01002461">
    <property type="protein sequence ID" value="OAQ99053.1"/>
    <property type="molecule type" value="Genomic_DNA"/>
</dbReference>
<feature type="compositionally biased region" description="Basic and acidic residues" evidence="1">
    <location>
        <begin position="242"/>
        <end position="253"/>
    </location>
</feature>
<feature type="compositionally biased region" description="Basic and acidic residues" evidence="1">
    <location>
        <begin position="551"/>
        <end position="579"/>
    </location>
</feature>
<gene>
    <name evidence="2" type="ORF">LLEC1_02484</name>
</gene>
<proteinExistence type="predicted"/>
<accession>A0A179IC70</accession>
<reference evidence="2 3" key="1">
    <citation type="submission" date="2016-03" db="EMBL/GenBank/DDBJ databases">
        <title>Fine-scale spatial genetic structure of a fungal parasite of coffee scale insects.</title>
        <authorList>
            <person name="Jackson D."/>
            <person name="Zemenick K.A."/>
            <person name="Malloure B."/>
            <person name="Quandt C.A."/>
            <person name="James T.Y."/>
        </authorList>
    </citation>
    <scope>NUCLEOTIDE SEQUENCE [LARGE SCALE GENOMIC DNA]</scope>
    <source>
        <strain evidence="2 3">UM487</strain>
    </source>
</reference>
<sequence>MEAAAKTVELLTQRTLPDKPYYLSNHPDWRYRPRPDDHLRPEEWHCTRLQYSTLLPDADRGILLTRPDYDMREEPPKPVSRDVTALSKAGGEKKKLSLSDYKNKKTAATSPSEPSISKLRETEHTGASALTPPAGSGARLSDARNNADSRRSLDARPGDARKDRPRESDGKPRPKDYIADMSTSANPPPSLPPKPPLKNYPLPPRPPSPGSKKRVADHDDDARPQKRSRPENTRPKEHRPSHRDDPVRKRDSSLHGPSSRDSPLLNGKSSIKSGSATGKSASPAGRPRGDSLNGTQSGTANKNTPKQESPSKSVVPPLLSPLRLGPGFEDDSPSKHDRRRPGDTPPRSKKSEHAVEEKKLRPMLTLPPLLSPTLPPIVEAALLRRKQGSPQPVERPKEKRALVSRHKKSSSTDESQNEVPQKRPRRLMVTLKVPKTSRKWFRRIMALPPSRDRDYDSGRQDPERSADDDRQHARKRPVAASEPGSAAMKKSRSSDIPSTSRGPMTPPRKNQTSMSRVNSNKSTANTPGETMTRTPSTGTGDKRSNGVASGKPDDNELRTKEGRMRELATRLKHEADILLRRAPTNSQDSRPRSSSDDRASRDPKLGMILGVESILTYMQCFQVQDTRAMRRDIKPDGKNWHALLQIALFYCHAAQLQQKSQHGRPAFALLLILQLVVADEVLRCNLPLQSVPDPFRAACQQRNQLLREIRDAYAHVDNSRLRVDFSPWSSMDDITETVVGVMKRWCAEEGVSWRPTLTPHDYGR</sequence>
<keyword evidence="3" id="KW-1185">Reference proteome</keyword>
<feature type="region of interest" description="Disordered" evidence="1">
    <location>
        <begin position="66"/>
        <end position="603"/>
    </location>
</feature>
<feature type="compositionally biased region" description="Basic and acidic residues" evidence="1">
    <location>
        <begin position="450"/>
        <end position="471"/>
    </location>
</feature>
<comment type="caution">
    <text evidence="2">The sequence shown here is derived from an EMBL/GenBank/DDBJ whole genome shotgun (WGS) entry which is preliminary data.</text>
</comment>
<evidence type="ECO:0000256" key="1">
    <source>
        <dbReference type="SAM" id="MobiDB-lite"/>
    </source>
</evidence>
<feature type="compositionally biased region" description="Basic and acidic residues" evidence="1">
    <location>
        <begin position="589"/>
        <end position="603"/>
    </location>
</feature>
<name>A0A179IC70_CORDF</name>
<protein>
    <submittedName>
        <fullName evidence="2">Uncharacterized protein</fullName>
    </submittedName>
</protein>
<feature type="compositionally biased region" description="Polar residues" evidence="1">
    <location>
        <begin position="255"/>
        <end position="280"/>
    </location>
</feature>
<dbReference type="OMA" id="NWAVGHD"/>
<feature type="compositionally biased region" description="Low complexity" evidence="1">
    <location>
        <begin position="310"/>
        <end position="324"/>
    </location>
</feature>
<feature type="compositionally biased region" description="Basic and acidic residues" evidence="1">
    <location>
        <begin position="90"/>
        <end position="103"/>
    </location>
</feature>
<evidence type="ECO:0000313" key="3">
    <source>
        <dbReference type="Proteomes" id="UP000243081"/>
    </source>
</evidence>
<dbReference type="Proteomes" id="UP000243081">
    <property type="component" value="Unassembled WGS sequence"/>
</dbReference>
<evidence type="ECO:0000313" key="2">
    <source>
        <dbReference type="EMBL" id="OAQ99053.1"/>
    </source>
</evidence>
<feature type="compositionally biased region" description="Polar residues" evidence="1">
    <location>
        <begin position="106"/>
        <end position="115"/>
    </location>
</feature>
<feature type="compositionally biased region" description="Polar residues" evidence="1">
    <location>
        <begin position="292"/>
        <end position="308"/>
    </location>
</feature>
<feature type="compositionally biased region" description="Basic and acidic residues" evidence="1">
    <location>
        <begin position="214"/>
        <end position="235"/>
    </location>
</feature>
<feature type="compositionally biased region" description="Basic and acidic residues" evidence="1">
    <location>
        <begin position="141"/>
        <end position="178"/>
    </location>
</feature>
<dbReference type="AlphaFoldDB" id="A0A179IC70"/>
<feature type="compositionally biased region" description="Pro residues" evidence="1">
    <location>
        <begin position="186"/>
        <end position="209"/>
    </location>
</feature>
<feature type="compositionally biased region" description="Basic and acidic residues" evidence="1">
    <location>
        <begin position="349"/>
        <end position="360"/>
    </location>
</feature>
<feature type="compositionally biased region" description="Polar residues" evidence="1">
    <location>
        <begin position="494"/>
        <end position="539"/>
    </location>
</feature>
<dbReference type="OrthoDB" id="284473at2759"/>
<organism evidence="2 3">
    <name type="scientific">Cordyceps confragosa</name>
    <name type="common">Lecanicillium lecanii</name>
    <dbReference type="NCBI Taxonomy" id="2714763"/>
    <lineage>
        <taxon>Eukaryota</taxon>
        <taxon>Fungi</taxon>
        <taxon>Dikarya</taxon>
        <taxon>Ascomycota</taxon>
        <taxon>Pezizomycotina</taxon>
        <taxon>Sordariomycetes</taxon>
        <taxon>Hypocreomycetidae</taxon>
        <taxon>Hypocreales</taxon>
        <taxon>Cordycipitaceae</taxon>
        <taxon>Akanthomyces</taxon>
    </lineage>
</organism>
<feature type="compositionally biased region" description="Basic and acidic residues" evidence="1">
    <location>
        <begin position="67"/>
        <end position="80"/>
    </location>
</feature>